<dbReference type="EMBL" id="JACEFO010002065">
    <property type="protein sequence ID" value="KAF8686241.1"/>
    <property type="molecule type" value="Genomic_DNA"/>
</dbReference>
<evidence type="ECO:0000313" key="3">
    <source>
        <dbReference type="EMBL" id="KAF8686241.1"/>
    </source>
</evidence>
<organism evidence="3 4">
    <name type="scientific">Digitaria exilis</name>
    <dbReference type="NCBI Taxonomy" id="1010633"/>
    <lineage>
        <taxon>Eukaryota</taxon>
        <taxon>Viridiplantae</taxon>
        <taxon>Streptophyta</taxon>
        <taxon>Embryophyta</taxon>
        <taxon>Tracheophyta</taxon>
        <taxon>Spermatophyta</taxon>
        <taxon>Magnoliopsida</taxon>
        <taxon>Liliopsida</taxon>
        <taxon>Poales</taxon>
        <taxon>Poaceae</taxon>
        <taxon>PACMAD clade</taxon>
        <taxon>Panicoideae</taxon>
        <taxon>Panicodae</taxon>
        <taxon>Paniceae</taxon>
        <taxon>Anthephorinae</taxon>
        <taxon>Digitaria</taxon>
    </lineage>
</organism>
<feature type="domain" description="DUF7903" evidence="2">
    <location>
        <begin position="49"/>
        <end position="277"/>
    </location>
</feature>
<evidence type="ECO:0000313" key="4">
    <source>
        <dbReference type="Proteomes" id="UP000636709"/>
    </source>
</evidence>
<dbReference type="InterPro" id="IPR057225">
    <property type="entry name" value="DUF7903"/>
</dbReference>
<dbReference type="Pfam" id="PF25475">
    <property type="entry name" value="DUF7903"/>
    <property type="match status" value="2"/>
</dbReference>
<sequence>MAYLPPYKRHPSSTACAPTPNPPSPSLSSSLRSLSLSSPRGRGRRPRPSNKIIHATGCVSRWSPLPHFSLFPEDGDGDGDGEEPTLRLEPFPCEPIERKTGAKPLVLVASSPGQGSSGSTAAAVATIADRFLPDLLAAAERAKAGYVTKEEELVKLSLVARVGKVLFQSQPNGSPVSLETLRQATKAGEDGTKSQLHKLFYTNVPSECLDDMEQSMVKKMALEFDSSKEHYHVKVWFYNAPTQSNYDLVFDKYQSDSTMSCKCTVDENGSLSIHKVSVPLSNHASASDSSMMTPFVQVEWNQVRHLVEDISCLFKDLDLRLMLCTERILKTLDSEVENALKSLVSSAVIDPDVKGGLRWPLGKESIGDRFSIVGVWHTNYKAFRNESLRLKLRHADRFDHRSSTGEVSNEVTFKLIGMSRRLEDDDPEETSLKKMLESSVQMVWDNALNYKIAP</sequence>
<name>A0A835EG52_9POAL</name>
<evidence type="ECO:0000259" key="2">
    <source>
        <dbReference type="Pfam" id="PF25475"/>
    </source>
</evidence>
<dbReference type="PANTHER" id="PTHR35481:SF1">
    <property type="entry name" value="DNA-DIRECTED RNA POLYMERASE SUBUNIT ALPHA"/>
    <property type="match status" value="1"/>
</dbReference>
<dbReference type="PANTHER" id="PTHR35481">
    <property type="entry name" value="DNA-DIRECTED RNA POLYMERASE SUBUNIT ALPHA"/>
    <property type="match status" value="1"/>
</dbReference>
<evidence type="ECO:0000256" key="1">
    <source>
        <dbReference type="SAM" id="MobiDB-lite"/>
    </source>
</evidence>
<keyword evidence="4" id="KW-1185">Reference proteome</keyword>
<reference evidence="3" key="1">
    <citation type="submission" date="2020-07" db="EMBL/GenBank/DDBJ databases">
        <title>Genome sequence and genetic diversity analysis of an under-domesticated orphan crop, white fonio (Digitaria exilis).</title>
        <authorList>
            <person name="Bennetzen J.L."/>
            <person name="Chen S."/>
            <person name="Ma X."/>
            <person name="Wang X."/>
            <person name="Yssel A.E.J."/>
            <person name="Chaluvadi S.R."/>
            <person name="Johnson M."/>
            <person name="Gangashetty P."/>
            <person name="Hamidou F."/>
            <person name="Sanogo M.D."/>
            <person name="Zwaenepoel A."/>
            <person name="Wallace J."/>
            <person name="Van De Peer Y."/>
            <person name="Van Deynze A."/>
        </authorList>
    </citation>
    <scope>NUCLEOTIDE SEQUENCE</scope>
    <source>
        <tissue evidence="3">Leaves</tissue>
    </source>
</reference>
<protein>
    <recommendedName>
        <fullName evidence="2">DUF7903 domain-containing protein</fullName>
    </recommendedName>
</protein>
<proteinExistence type="predicted"/>
<accession>A0A835EG52</accession>
<feature type="region of interest" description="Disordered" evidence="1">
    <location>
        <begin position="1"/>
        <end position="51"/>
    </location>
</feature>
<feature type="domain" description="DUF7903" evidence="2">
    <location>
        <begin position="296"/>
        <end position="446"/>
    </location>
</feature>
<dbReference type="Proteomes" id="UP000636709">
    <property type="component" value="Unassembled WGS sequence"/>
</dbReference>
<comment type="caution">
    <text evidence="3">The sequence shown here is derived from an EMBL/GenBank/DDBJ whole genome shotgun (WGS) entry which is preliminary data.</text>
</comment>
<dbReference type="OrthoDB" id="2014147at2759"/>
<feature type="compositionally biased region" description="Low complexity" evidence="1">
    <location>
        <begin position="26"/>
        <end position="40"/>
    </location>
</feature>
<gene>
    <name evidence="3" type="ORF">HU200_043625</name>
</gene>
<dbReference type="AlphaFoldDB" id="A0A835EG52"/>